<evidence type="ECO:0000259" key="4">
    <source>
        <dbReference type="PROSITE" id="PS50238"/>
    </source>
</evidence>
<dbReference type="PANTHER" id="PTHR12783">
    <property type="entry name" value="RALA BINDING PROTEIN 1 RALBP1"/>
    <property type="match status" value="1"/>
</dbReference>
<evidence type="ECO:0000256" key="2">
    <source>
        <dbReference type="SAM" id="Coils"/>
    </source>
</evidence>
<feature type="compositionally biased region" description="Basic and acidic residues" evidence="3">
    <location>
        <begin position="1"/>
        <end position="11"/>
    </location>
</feature>
<evidence type="ECO:0000256" key="1">
    <source>
        <dbReference type="ARBA" id="ARBA00022468"/>
    </source>
</evidence>
<dbReference type="PANTHER" id="PTHR12783:SF5">
    <property type="entry name" value="RALA-BINDING PROTEIN 1"/>
    <property type="match status" value="1"/>
</dbReference>
<dbReference type="Gene3D" id="1.20.58.90">
    <property type="match status" value="1"/>
</dbReference>
<dbReference type="CDD" id="cd00159">
    <property type="entry name" value="RhoGAP"/>
    <property type="match status" value="1"/>
</dbReference>
<dbReference type="Pfam" id="PF20924">
    <property type="entry name" value="RLIP76_Ral-bd"/>
    <property type="match status" value="1"/>
</dbReference>
<feature type="compositionally biased region" description="Basic and acidic residues" evidence="3">
    <location>
        <begin position="39"/>
        <end position="54"/>
    </location>
</feature>
<dbReference type="SMART" id="SM00324">
    <property type="entry name" value="RhoGAP"/>
    <property type="match status" value="1"/>
</dbReference>
<dbReference type="InterPro" id="IPR049041">
    <property type="entry name" value="RalBP1-like_Ral-bd"/>
</dbReference>
<dbReference type="Pfam" id="PF00620">
    <property type="entry name" value="RhoGAP"/>
    <property type="match status" value="1"/>
</dbReference>
<reference evidence="5 6" key="1">
    <citation type="submission" date="2021-04" db="EMBL/GenBank/DDBJ databases">
        <authorList>
            <person name="Bliznina A."/>
        </authorList>
    </citation>
    <scope>NUCLEOTIDE SEQUENCE [LARGE SCALE GENOMIC DNA]</scope>
</reference>
<keyword evidence="6" id="KW-1185">Reference proteome</keyword>
<keyword evidence="2" id="KW-0175">Coiled coil</keyword>
<evidence type="ECO:0000313" key="6">
    <source>
        <dbReference type="Proteomes" id="UP001158576"/>
    </source>
</evidence>
<gene>
    <name evidence="5" type="ORF">OKIOD_LOCUS16895</name>
</gene>
<evidence type="ECO:0000256" key="3">
    <source>
        <dbReference type="SAM" id="MobiDB-lite"/>
    </source>
</evidence>
<proteinExistence type="predicted"/>
<organism evidence="5 6">
    <name type="scientific">Oikopleura dioica</name>
    <name type="common">Tunicate</name>
    <dbReference type="NCBI Taxonomy" id="34765"/>
    <lineage>
        <taxon>Eukaryota</taxon>
        <taxon>Metazoa</taxon>
        <taxon>Chordata</taxon>
        <taxon>Tunicata</taxon>
        <taxon>Appendicularia</taxon>
        <taxon>Copelata</taxon>
        <taxon>Oikopleuridae</taxon>
        <taxon>Oikopleura</taxon>
    </lineage>
</organism>
<accession>A0ABN7T8S5</accession>
<dbReference type="InterPro" id="IPR008936">
    <property type="entry name" value="Rho_GTPase_activation_prot"/>
</dbReference>
<protein>
    <submittedName>
        <fullName evidence="5">Oidioi.mRNA.OKI2018_I69.chr2.g8130.t1.cds</fullName>
    </submittedName>
</protein>
<dbReference type="Proteomes" id="UP001158576">
    <property type="component" value="Chromosome 2"/>
</dbReference>
<dbReference type="InterPro" id="IPR000198">
    <property type="entry name" value="RhoGAP_dom"/>
</dbReference>
<sequence length="487" mass="56283">MPISERGREKLQSSPDPSSSDKKKRGSIFRRASLSRKKNKEDVSKRAKSRERNLVADAVDMCPQTPEDNKKKSSSLPRETKSNFMRDRKSKRESGRRKTLDLDSKSESIKFTSLKESVARSSCEKLALPEIVGATIKEIEKRGLSEKEIYRVPAPKVDVMSIIKSYGEMDIVDLTKTDIHIVAASLKIFVGKLSGNLLDCMHDQIEELAKEPDTFVEKTKILIESKIFPPENYNICSWLFTHLNNVVQSSQNSQSIESLSPIWVPNLKISKALFQSMVNFAPGLFGKVDLDPGRAIIRWKDSSTNLAIPEDVTLEWLKEETDCQEKILSKLHSLENPDSHSEERMWEVQRIKTALKRKQKHMKKEKEEKEAEEMKFLLLEEKKALIAQEELIKMQNHLRRKLEYEKAKLDVLRAQEPNIEQVSLQGSESEDELDREQLRELCDELVRENERLEKENEKIIENINEERQRLVEANIAYRVKNEILNQA</sequence>
<evidence type="ECO:0000313" key="5">
    <source>
        <dbReference type="EMBL" id="CAG5114048.1"/>
    </source>
</evidence>
<dbReference type="SUPFAM" id="SSF48350">
    <property type="entry name" value="GTPase activation domain, GAP"/>
    <property type="match status" value="1"/>
</dbReference>
<feature type="region of interest" description="Disordered" evidence="3">
    <location>
        <begin position="1"/>
        <end position="102"/>
    </location>
</feature>
<feature type="coiled-coil region" evidence="2">
    <location>
        <begin position="435"/>
        <end position="476"/>
    </location>
</feature>
<feature type="domain" description="Rho-GAP" evidence="4">
    <location>
        <begin position="112"/>
        <end position="308"/>
    </location>
</feature>
<keyword evidence="1" id="KW-0343">GTPase activation</keyword>
<dbReference type="Gene3D" id="1.10.555.10">
    <property type="entry name" value="Rho GTPase activation protein"/>
    <property type="match status" value="1"/>
</dbReference>
<dbReference type="PROSITE" id="PS50238">
    <property type="entry name" value="RHOGAP"/>
    <property type="match status" value="1"/>
</dbReference>
<feature type="compositionally biased region" description="Basic residues" evidence="3">
    <location>
        <begin position="22"/>
        <end position="38"/>
    </location>
</feature>
<feature type="coiled-coil region" evidence="2">
    <location>
        <begin position="348"/>
        <end position="382"/>
    </location>
</feature>
<feature type="compositionally biased region" description="Basic and acidic residues" evidence="3">
    <location>
        <begin position="78"/>
        <end position="102"/>
    </location>
</feature>
<dbReference type="EMBL" id="OU015567">
    <property type="protein sequence ID" value="CAG5114048.1"/>
    <property type="molecule type" value="Genomic_DNA"/>
</dbReference>
<name>A0ABN7T8S5_OIKDI</name>
<dbReference type="InterPro" id="IPR039767">
    <property type="entry name" value="RALBP1"/>
</dbReference>